<evidence type="ECO:0000313" key="1">
    <source>
        <dbReference type="EMBL" id="RDE49952.1"/>
    </source>
</evidence>
<dbReference type="EMBL" id="QPGA01000029">
    <property type="protein sequence ID" value="RDE49952.1"/>
    <property type="molecule type" value="Genomic_DNA"/>
</dbReference>
<comment type="caution">
    <text evidence="1">The sequence shown here is derived from an EMBL/GenBank/DDBJ whole genome shotgun (WGS) entry which is preliminary data.</text>
</comment>
<dbReference type="AlphaFoldDB" id="A0A369XMD8"/>
<sequence length="118" mass="13165">MWDLKATKTAALRILIGWREHFMTLDFMTLDAKNLAAAKPLLHGSGLVPVEEAARLLGVSVAFLLTELLNNDATITTYAREWRCWYVDSLAVLAPESDPVGHFKIPHLWPPKFPQAGP</sequence>
<accession>A0A369XMD8</accession>
<gene>
    <name evidence="1" type="ORF">DVS81_13960</name>
</gene>
<reference evidence="1 2" key="1">
    <citation type="submission" date="2018-05" db="EMBL/GenBank/DDBJ databases">
        <title>Integrated omic analyses show evidence that a Ca. Accumulibacter phosphatis strain performs denitrification under micro-aerobic conditions.</title>
        <authorList>
            <person name="Camejo P.Y."/>
            <person name="Katherine M.D."/>
            <person name="Daniel N.R."/>
        </authorList>
    </citation>
    <scope>NUCLEOTIDE SEQUENCE [LARGE SCALE GENOMIC DNA]</scope>
    <source>
        <strain evidence="1">UW-LDO-IC</strain>
    </source>
</reference>
<protein>
    <submittedName>
        <fullName evidence="1">Uncharacterized protein</fullName>
    </submittedName>
</protein>
<name>A0A369XMD8_9PROT</name>
<dbReference type="Proteomes" id="UP000253831">
    <property type="component" value="Unassembled WGS sequence"/>
</dbReference>
<evidence type="ECO:0000313" key="2">
    <source>
        <dbReference type="Proteomes" id="UP000253831"/>
    </source>
</evidence>
<proteinExistence type="predicted"/>
<organism evidence="1 2">
    <name type="scientific">Candidatus Accumulibacter meliphilus</name>
    <dbReference type="NCBI Taxonomy" id="2211374"/>
    <lineage>
        <taxon>Bacteria</taxon>
        <taxon>Pseudomonadati</taxon>
        <taxon>Pseudomonadota</taxon>
        <taxon>Betaproteobacteria</taxon>
        <taxon>Candidatus Accumulibacter</taxon>
    </lineage>
</organism>